<evidence type="ECO:0000313" key="1">
    <source>
        <dbReference type="EMBL" id="GGG72550.1"/>
    </source>
</evidence>
<dbReference type="EMBL" id="BMEQ01000065">
    <property type="protein sequence ID" value="GGG72550.1"/>
    <property type="molecule type" value="Genomic_DNA"/>
</dbReference>
<organism evidence="1 2">
    <name type="scientific">Kocuria dechangensis</name>
    <dbReference type="NCBI Taxonomy" id="1176249"/>
    <lineage>
        <taxon>Bacteria</taxon>
        <taxon>Bacillati</taxon>
        <taxon>Actinomycetota</taxon>
        <taxon>Actinomycetes</taxon>
        <taxon>Micrococcales</taxon>
        <taxon>Micrococcaceae</taxon>
        <taxon>Kocuria</taxon>
    </lineage>
</organism>
<proteinExistence type="predicted"/>
<sequence length="70" mass="7773">MTATNNRIHDLTLVHPGDRIEVWDQDHLRHAGTVSQAAPHLGVLWILEDATGIPKLIPAQDHRLHHAPPA</sequence>
<dbReference type="AlphaFoldDB" id="A0A917HAG2"/>
<reference evidence="1" key="1">
    <citation type="journal article" date="2014" name="Int. J. Syst. Evol. Microbiol.">
        <title>Complete genome sequence of Corynebacterium casei LMG S-19264T (=DSM 44701T), isolated from a smear-ripened cheese.</title>
        <authorList>
            <consortium name="US DOE Joint Genome Institute (JGI-PGF)"/>
            <person name="Walter F."/>
            <person name="Albersmeier A."/>
            <person name="Kalinowski J."/>
            <person name="Ruckert C."/>
        </authorList>
    </citation>
    <scope>NUCLEOTIDE SEQUENCE</scope>
    <source>
        <strain evidence="1">CGMCC 1.12187</strain>
    </source>
</reference>
<protein>
    <submittedName>
        <fullName evidence="1">Uncharacterized protein</fullName>
    </submittedName>
</protein>
<evidence type="ECO:0000313" key="2">
    <source>
        <dbReference type="Proteomes" id="UP000638848"/>
    </source>
</evidence>
<reference evidence="1" key="2">
    <citation type="submission" date="2020-09" db="EMBL/GenBank/DDBJ databases">
        <authorList>
            <person name="Sun Q."/>
            <person name="Zhou Y."/>
        </authorList>
    </citation>
    <scope>NUCLEOTIDE SEQUENCE</scope>
    <source>
        <strain evidence="1">CGMCC 1.12187</strain>
    </source>
</reference>
<dbReference type="RefSeq" id="WP_188540657.1">
    <property type="nucleotide sequence ID" value="NZ_BMEQ01000065.1"/>
</dbReference>
<keyword evidence="2" id="KW-1185">Reference proteome</keyword>
<comment type="caution">
    <text evidence="1">The sequence shown here is derived from an EMBL/GenBank/DDBJ whole genome shotgun (WGS) entry which is preliminary data.</text>
</comment>
<accession>A0A917HAG2</accession>
<gene>
    <name evidence="1" type="ORF">GCM10011374_41620</name>
</gene>
<dbReference type="Proteomes" id="UP000638848">
    <property type="component" value="Unassembled WGS sequence"/>
</dbReference>
<name>A0A917HAG2_9MICC</name>